<evidence type="ECO:0000259" key="1">
    <source>
        <dbReference type="PROSITE" id="PS51819"/>
    </source>
</evidence>
<dbReference type="PROSITE" id="PS51819">
    <property type="entry name" value="VOC"/>
    <property type="match status" value="1"/>
</dbReference>
<dbReference type="GO" id="GO:0051213">
    <property type="term" value="F:dioxygenase activity"/>
    <property type="evidence" value="ECO:0007669"/>
    <property type="project" value="UniProtKB-KW"/>
</dbReference>
<comment type="caution">
    <text evidence="2">The sequence shown here is derived from an EMBL/GenBank/DDBJ whole genome shotgun (WGS) entry which is preliminary data.</text>
</comment>
<sequence length="113" mass="11854">MFDHVHLRVTDLERSRAFYAAALEPLGIPLLLDTPELVAFANLALSADKPASTGVHVAFTADSREAVDTFHAAAIAAGGTDNGAPGPREYGPYAAYVLDSDGTNLEAAHRSFG</sequence>
<dbReference type="InterPro" id="IPR037523">
    <property type="entry name" value="VOC_core"/>
</dbReference>
<dbReference type="AlphaFoldDB" id="A0A2W5Z7K5"/>
<accession>A0A2W5Z7K5</accession>
<evidence type="ECO:0000313" key="2">
    <source>
        <dbReference type="EMBL" id="PZR81273.1"/>
    </source>
</evidence>
<keyword evidence="2" id="KW-0223">Dioxygenase</keyword>
<evidence type="ECO:0000313" key="3">
    <source>
        <dbReference type="Proteomes" id="UP000248724"/>
    </source>
</evidence>
<dbReference type="Gene3D" id="3.10.180.10">
    <property type="entry name" value="2,3-Dihydroxybiphenyl 1,2-Dioxygenase, domain 1"/>
    <property type="match status" value="1"/>
</dbReference>
<dbReference type="Pfam" id="PF00903">
    <property type="entry name" value="Glyoxalase"/>
    <property type="match status" value="1"/>
</dbReference>
<keyword evidence="2" id="KW-0560">Oxidoreductase</keyword>
<dbReference type="SUPFAM" id="SSF54593">
    <property type="entry name" value="Glyoxalase/Bleomycin resistance protein/Dihydroxybiphenyl dioxygenase"/>
    <property type="match status" value="1"/>
</dbReference>
<dbReference type="EMBL" id="QHBU01000118">
    <property type="protein sequence ID" value="PZR81273.1"/>
    <property type="molecule type" value="Genomic_DNA"/>
</dbReference>
<dbReference type="InterPro" id="IPR004360">
    <property type="entry name" value="Glyas_Fos-R_dOase_dom"/>
</dbReference>
<dbReference type="InterPro" id="IPR029068">
    <property type="entry name" value="Glyas_Bleomycin-R_OHBP_Dase"/>
</dbReference>
<gene>
    <name evidence="2" type="ORF">DLM65_06225</name>
</gene>
<reference evidence="2 3" key="1">
    <citation type="journal article" date="2017" name="Nature">
        <title>Atmospheric trace gases support primary production in Antarctic desert surface soil.</title>
        <authorList>
            <person name="Ji M."/>
            <person name="Greening C."/>
            <person name="Vanwonterghem I."/>
            <person name="Carere C.R."/>
            <person name="Bay S.K."/>
            <person name="Steen J.A."/>
            <person name="Montgomery K."/>
            <person name="Lines T."/>
            <person name="Beardall J."/>
            <person name="van Dorst J."/>
            <person name="Snape I."/>
            <person name="Stott M.B."/>
            <person name="Hugenholtz P."/>
            <person name="Ferrari B.C."/>
        </authorList>
    </citation>
    <scope>NUCLEOTIDE SEQUENCE [LARGE SCALE GENOMIC DNA]</scope>
    <source>
        <strain evidence="2">RRmetagenome_bin12</strain>
    </source>
</reference>
<organism evidence="2 3">
    <name type="scientific">Candidatus Aeolococcus gillhamiae</name>
    <dbReference type="NCBI Taxonomy" id="3127015"/>
    <lineage>
        <taxon>Bacteria</taxon>
        <taxon>Bacillati</taxon>
        <taxon>Candidatus Dormiibacterota</taxon>
        <taxon>Candidatus Dormibacteria</taxon>
        <taxon>Candidatus Aeolococcales</taxon>
        <taxon>Candidatus Aeolococcaceae</taxon>
        <taxon>Candidatus Aeolococcus</taxon>
    </lineage>
</organism>
<dbReference type="PANTHER" id="PTHR35006:SF2">
    <property type="entry name" value="GLYOXALASE FAMILY PROTEIN (AFU_ORTHOLOGUE AFUA_5G14830)"/>
    <property type="match status" value="1"/>
</dbReference>
<protein>
    <submittedName>
        <fullName evidence="2">Glyoxalase/bleomycin resistance/extradiol dioxygenase family protein</fullName>
    </submittedName>
</protein>
<name>A0A2W5Z7K5_9BACT</name>
<dbReference type="CDD" id="cd07262">
    <property type="entry name" value="VOC_like"/>
    <property type="match status" value="1"/>
</dbReference>
<feature type="domain" description="VOC" evidence="1">
    <location>
        <begin position="1"/>
        <end position="110"/>
    </location>
</feature>
<proteinExistence type="predicted"/>
<dbReference type="PANTHER" id="PTHR35006">
    <property type="entry name" value="GLYOXALASE FAMILY PROTEIN (AFU_ORTHOLOGUE AFUA_5G14830)"/>
    <property type="match status" value="1"/>
</dbReference>
<dbReference type="Proteomes" id="UP000248724">
    <property type="component" value="Unassembled WGS sequence"/>
</dbReference>